<feature type="compositionally biased region" description="Polar residues" evidence="1">
    <location>
        <begin position="171"/>
        <end position="185"/>
    </location>
</feature>
<evidence type="ECO:0000313" key="3">
    <source>
        <dbReference type="EMBL" id="KIY61268.1"/>
    </source>
</evidence>
<gene>
    <name evidence="3" type="ORF">CYLTODRAFT_495333</name>
</gene>
<feature type="compositionally biased region" description="Acidic residues" evidence="1">
    <location>
        <begin position="76"/>
        <end position="102"/>
    </location>
</feature>
<evidence type="ECO:0000313" key="4">
    <source>
        <dbReference type="Proteomes" id="UP000054007"/>
    </source>
</evidence>
<feature type="compositionally biased region" description="Basic and acidic residues" evidence="1">
    <location>
        <begin position="511"/>
        <end position="533"/>
    </location>
</feature>
<evidence type="ECO:0000259" key="2">
    <source>
        <dbReference type="Pfam" id="PF20149"/>
    </source>
</evidence>
<feature type="compositionally biased region" description="Acidic residues" evidence="1">
    <location>
        <begin position="113"/>
        <end position="124"/>
    </location>
</feature>
<dbReference type="Pfam" id="PF20149">
    <property type="entry name" value="DUF6532"/>
    <property type="match status" value="1"/>
</dbReference>
<feature type="domain" description="DUF6532" evidence="2">
    <location>
        <begin position="245"/>
        <end position="452"/>
    </location>
</feature>
<name>A0A0D7ASE1_9AGAR</name>
<organism evidence="3 4">
    <name type="scientific">Cylindrobasidium torrendii FP15055 ss-10</name>
    <dbReference type="NCBI Taxonomy" id="1314674"/>
    <lineage>
        <taxon>Eukaryota</taxon>
        <taxon>Fungi</taxon>
        <taxon>Dikarya</taxon>
        <taxon>Basidiomycota</taxon>
        <taxon>Agaricomycotina</taxon>
        <taxon>Agaricomycetes</taxon>
        <taxon>Agaricomycetidae</taxon>
        <taxon>Agaricales</taxon>
        <taxon>Marasmiineae</taxon>
        <taxon>Physalacriaceae</taxon>
        <taxon>Cylindrobasidium</taxon>
    </lineage>
</organism>
<dbReference type="EMBL" id="KN880991">
    <property type="protein sequence ID" value="KIY61268.1"/>
    <property type="molecule type" value="Genomic_DNA"/>
</dbReference>
<accession>A0A0D7ASE1</accession>
<evidence type="ECO:0000256" key="1">
    <source>
        <dbReference type="SAM" id="MobiDB-lite"/>
    </source>
</evidence>
<proteinExistence type="predicted"/>
<dbReference type="AlphaFoldDB" id="A0A0D7ASE1"/>
<dbReference type="InterPro" id="IPR045341">
    <property type="entry name" value="DUF6532"/>
</dbReference>
<feature type="compositionally biased region" description="Low complexity" evidence="1">
    <location>
        <begin position="37"/>
        <end position="46"/>
    </location>
</feature>
<keyword evidence="4" id="KW-1185">Reference proteome</keyword>
<feature type="compositionally biased region" description="Basic and acidic residues" evidence="1">
    <location>
        <begin position="47"/>
        <end position="65"/>
    </location>
</feature>
<protein>
    <recommendedName>
        <fullName evidence="2">DUF6532 domain-containing protein</fullName>
    </recommendedName>
</protein>
<feature type="region of interest" description="Disordered" evidence="1">
    <location>
        <begin position="1"/>
        <end position="235"/>
    </location>
</feature>
<dbReference type="Proteomes" id="UP000054007">
    <property type="component" value="Unassembled WGS sequence"/>
</dbReference>
<feature type="compositionally biased region" description="Basic residues" evidence="1">
    <location>
        <begin position="218"/>
        <end position="230"/>
    </location>
</feature>
<feature type="region of interest" description="Disordered" evidence="1">
    <location>
        <begin position="511"/>
        <end position="573"/>
    </location>
</feature>
<sequence>MPALHTVSGAMPPRKKNSTAKSSAKDPPAQSDKAKGKQPAKSAASSKRSEREDSALARWNRESAESRSLASKISDIDDEEQQEIDNDPDAGEDEEAEEDDERPEWNAPPLGFDADEDNSEDDADAGASEHEKFGMEDVVVSNPQSPPRPAKKRTVTMRSPQEGGVKRPRKTSTPNGEHPVASSTPSKPPRHRSVTAPASAARRSTPAPPASPEPTSTSRKHQRQGSRKIVKAQWSRDENRLVDGAKEAFRAHAVMFAPFPPEMAEKASYYVDILRDYVESEYAPSHLKDVFEELCKDPQALEDLCTHASYAVADGVKKFCAWARPLVDTLLDTRAEPHEIRDLVEWYNLTHAFACGEFDAVAREFDSVTMYEARWMIGFLRRFLYDNPSKLDGYCIWLIHSRKGPTSFMWALIGASMLHPINDWRTGKHVVTSFKGPTAQDAFNHMMTGMSKMETEVPGWFDELREAVYKEASSQTNNDWVVKSFVEEIEKLDIDYSKVREKVEERQRAKAEREAAAAKAKAEAKAERAEAKRLRALKGKSAGRSSSRAGSLSSDIGGGGYDSAAGSEAGPSK</sequence>
<reference evidence="3 4" key="1">
    <citation type="journal article" date="2015" name="Fungal Genet. Biol.">
        <title>Evolution of novel wood decay mechanisms in Agaricales revealed by the genome sequences of Fistulina hepatica and Cylindrobasidium torrendii.</title>
        <authorList>
            <person name="Floudas D."/>
            <person name="Held B.W."/>
            <person name="Riley R."/>
            <person name="Nagy L.G."/>
            <person name="Koehler G."/>
            <person name="Ransdell A.S."/>
            <person name="Younus H."/>
            <person name="Chow J."/>
            <person name="Chiniquy J."/>
            <person name="Lipzen A."/>
            <person name="Tritt A."/>
            <person name="Sun H."/>
            <person name="Haridas S."/>
            <person name="LaButti K."/>
            <person name="Ohm R.A."/>
            <person name="Kues U."/>
            <person name="Blanchette R.A."/>
            <person name="Grigoriev I.V."/>
            <person name="Minto R.E."/>
            <person name="Hibbett D.S."/>
        </authorList>
    </citation>
    <scope>NUCLEOTIDE SEQUENCE [LARGE SCALE GENOMIC DNA]</scope>
    <source>
        <strain evidence="3 4">FP15055 ss-10</strain>
    </source>
</reference>
<feature type="compositionally biased region" description="Low complexity" evidence="1">
    <location>
        <begin position="539"/>
        <end position="554"/>
    </location>
</feature>
<feature type="compositionally biased region" description="Low complexity" evidence="1">
    <location>
        <begin position="194"/>
        <end position="205"/>
    </location>
</feature>